<accession>A0A1H9GXF1</accession>
<evidence type="ECO:0000256" key="1">
    <source>
        <dbReference type="SAM" id="MobiDB-lite"/>
    </source>
</evidence>
<reference evidence="2 3" key="1">
    <citation type="submission" date="2016-10" db="EMBL/GenBank/DDBJ databases">
        <authorList>
            <person name="de Groot N.N."/>
        </authorList>
    </citation>
    <scope>NUCLEOTIDE SEQUENCE [LARGE SCALE GENOMIC DNA]</scope>
    <source>
        <strain evidence="2 3">Nm9</strain>
    </source>
</reference>
<protein>
    <submittedName>
        <fullName evidence="2">Uncharacterized protein</fullName>
    </submittedName>
</protein>
<organism evidence="2 3">
    <name type="scientific">Nitrosomonas ureae</name>
    <dbReference type="NCBI Taxonomy" id="44577"/>
    <lineage>
        <taxon>Bacteria</taxon>
        <taxon>Pseudomonadati</taxon>
        <taxon>Pseudomonadota</taxon>
        <taxon>Betaproteobacteria</taxon>
        <taxon>Nitrosomonadales</taxon>
        <taxon>Nitrosomonadaceae</taxon>
        <taxon>Nitrosomonas</taxon>
    </lineage>
</organism>
<dbReference type="RefSeq" id="WP_074722550.1">
    <property type="nucleotide sequence ID" value="NZ_FOFX01000080.1"/>
</dbReference>
<evidence type="ECO:0000313" key="3">
    <source>
        <dbReference type="Proteomes" id="UP000181998"/>
    </source>
</evidence>
<proteinExistence type="predicted"/>
<sequence>MKNLSHQVIDWLEKSNLVNVADIHIETLMLVSKFGQLTTVITKGKRCREEIGNCLINMIIICIMSKVSFSDCLDHSIKIKEENLNDPQYILLKIYNIIGKLSGDIANKDKINKEIWNLLAYLTILAALNNSSLLECLEISFKKIQNKKIIRFNGNILEETHEDYPAALAMMKTTTKKSKKLLGNLNSAVQKSSAKQAGNDNSKNMTE</sequence>
<dbReference type="CDD" id="cd11540">
    <property type="entry name" value="NTP-PPase_u3"/>
    <property type="match status" value="1"/>
</dbReference>
<feature type="region of interest" description="Disordered" evidence="1">
    <location>
        <begin position="188"/>
        <end position="207"/>
    </location>
</feature>
<dbReference type="Proteomes" id="UP000181998">
    <property type="component" value="Unassembled WGS sequence"/>
</dbReference>
<dbReference type="OrthoDB" id="8550310at2"/>
<dbReference type="AlphaFoldDB" id="A0A1H9GXF1"/>
<name>A0A1H9GXF1_9PROT</name>
<gene>
    <name evidence="2" type="ORF">SAMN05421510_10809</name>
</gene>
<dbReference type="EMBL" id="FOFX01000080">
    <property type="protein sequence ID" value="SEQ54771.1"/>
    <property type="molecule type" value="Genomic_DNA"/>
</dbReference>
<evidence type="ECO:0000313" key="2">
    <source>
        <dbReference type="EMBL" id="SEQ54771.1"/>
    </source>
</evidence>